<dbReference type="PROSITE" id="PS00201">
    <property type="entry name" value="FLAVODOXIN"/>
    <property type="match status" value="1"/>
</dbReference>
<evidence type="ECO:0000313" key="2">
    <source>
        <dbReference type="EMBL" id="KRN98838.1"/>
    </source>
</evidence>
<dbReference type="PROSITE" id="PS50902">
    <property type="entry name" value="FLAVODOXIN_LIKE"/>
    <property type="match status" value="1"/>
</dbReference>
<dbReference type="RefSeq" id="WP_057881095.1">
    <property type="nucleotide sequence ID" value="NZ_JQCF01000016.1"/>
</dbReference>
<gene>
    <name evidence="2" type="ORF">IV57_GL000750</name>
</gene>
<accession>A0A0R2LFP7</accession>
<dbReference type="PANTHER" id="PTHR39201">
    <property type="entry name" value="EXPORTED PROTEIN-RELATED"/>
    <property type="match status" value="1"/>
</dbReference>
<evidence type="ECO:0000259" key="1">
    <source>
        <dbReference type="PROSITE" id="PS50902"/>
    </source>
</evidence>
<keyword evidence="3" id="KW-1185">Reference proteome</keyword>
<dbReference type="InterPro" id="IPR008254">
    <property type="entry name" value="Flavodoxin/NO_synth"/>
</dbReference>
<dbReference type="OrthoDB" id="2049760at2"/>
<dbReference type="Pfam" id="PF12682">
    <property type="entry name" value="Flavodoxin_4"/>
    <property type="match status" value="1"/>
</dbReference>
<dbReference type="InterPro" id="IPR001226">
    <property type="entry name" value="Flavodoxin_CS"/>
</dbReference>
<dbReference type="STRING" id="993692.IV57_GL000750"/>
<dbReference type="Gene3D" id="3.40.50.360">
    <property type="match status" value="1"/>
</dbReference>
<sequence length="160" mass="17599">MSEKTLIVYYSWSGTTTRMAKLLQKITESKLEEIKVSADTFSNDMNKTSEIANQQIASGDLPEVNKISKLDDYDLILVGSPVWSGQVATPIRSFLKQVGDFNGKIAQFHTSAGSDDKYEADFEKLLNGLKVNPGLGMTSGDLSNEKSATAKLSNWIQELN</sequence>
<dbReference type="GO" id="GO:0010181">
    <property type="term" value="F:FMN binding"/>
    <property type="evidence" value="ECO:0007669"/>
    <property type="project" value="InterPro"/>
</dbReference>
<dbReference type="GO" id="GO:0016651">
    <property type="term" value="F:oxidoreductase activity, acting on NAD(P)H"/>
    <property type="evidence" value="ECO:0007669"/>
    <property type="project" value="UniProtKB-ARBA"/>
</dbReference>
<dbReference type="GO" id="GO:0009055">
    <property type="term" value="F:electron transfer activity"/>
    <property type="evidence" value="ECO:0007669"/>
    <property type="project" value="InterPro"/>
</dbReference>
<dbReference type="PANTHER" id="PTHR39201:SF1">
    <property type="entry name" value="FLAVODOXIN-LIKE DOMAIN-CONTAINING PROTEIN"/>
    <property type="match status" value="1"/>
</dbReference>
<dbReference type="EMBL" id="JQCF01000016">
    <property type="protein sequence ID" value="KRN98838.1"/>
    <property type="molecule type" value="Genomic_DNA"/>
</dbReference>
<dbReference type="PATRIC" id="fig|993692.3.peg.757"/>
<proteinExistence type="predicted"/>
<feature type="domain" description="Flavodoxin-like" evidence="1">
    <location>
        <begin position="5"/>
        <end position="160"/>
    </location>
</feature>
<comment type="caution">
    <text evidence="2">The sequence shown here is derived from an EMBL/GenBank/DDBJ whole genome shotgun (WGS) entry which is preliminary data.</text>
</comment>
<protein>
    <recommendedName>
        <fullName evidence="1">Flavodoxin-like domain-containing protein</fullName>
    </recommendedName>
</protein>
<evidence type="ECO:0000313" key="3">
    <source>
        <dbReference type="Proteomes" id="UP000051006"/>
    </source>
</evidence>
<dbReference type="SUPFAM" id="SSF52218">
    <property type="entry name" value="Flavoproteins"/>
    <property type="match status" value="1"/>
</dbReference>
<dbReference type="InterPro" id="IPR029039">
    <property type="entry name" value="Flavoprotein-like_sf"/>
</dbReference>
<organism evidence="2 3">
    <name type="scientific">Companilactobacillus kimchiensis</name>
    <dbReference type="NCBI Taxonomy" id="993692"/>
    <lineage>
        <taxon>Bacteria</taxon>
        <taxon>Bacillati</taxon>
        <taxon>Bacillota</taxon>
        <taxon>Bacilli</taxon>
        <taxon>Lactobacillales</taxon>
        <taxon>Lactobacillaceae</taxon>
        <taxon>Companilactobacillus</taxon>
    </lineage>
</organism>
<reference evidence="2 3" key="1">
    <citation type="journal article" date="2015" name="Genome Announc.">
        <title>Expanding the biotechnology potential of lactobacilli through comparative genomics of 213 strains and associated genera.</title>
        <authorList>
            <person name="Sun Z."/>
            <person name="Harris H.M."/>
            <person name="McCann A."/>
            <person name="Guo C."/>
            <person name="Argimon S."/>
            <person name="Zhang W."/>
            <person name="Yang X."/>
            <person name="Jeffery I.B."/>
            <person name="Cooney J.C."/>
            <person name="Kagawa T.F."/>
            <person name="Liu W."/>
            <person name="Song Y."/>
            <person name="Salvetti E."/>
            <person name="Wrobel A."/>
            <person name="Rasinkangas P."/>
            <person name="Parkhill J."/>
            <person name="Rea M.C."/>
            <person name="O'Sullivan O."/>
            <person name="Ritari J."/>
            <person name="Douillard F.P."/>
            <person name="Paul Ross R."/>
            <person name="Yang R."/>
            <person name="Briner A.E."/>
            <person name="Felis G.E."/>
            <person name="de Vos W.M."/>
            <person name="Barrangou R."/>
            <person name="Klaenhammer T.R."/>
            <person name="Caufield P.W."/>
            <person name="Cui Y."/>
            <person name="Zhang H."/>
            <person name="O'Toole P.W."/>
        </authorList>
    </citation>
    <scope>NUCLEOTIDE SEQUENCE [LARGE SCALE GENOMIC DNA]</scope>
    <source>
        <strain evidence="2 3">DSM 24716</strain>
    </source>
</reference>
<dbReference type="AlphaFoldDB" id="A0A0R2LFP7"/>
<dbReference type="Proteomes" id="UP000051006">
    <property type="component" value="Unassembled WGS sequence"/>
</dbReference>
<name>A0A0R2LFP7_9LACO</name>